<dbReference type="GO" id="GO:0003677">
    <property type="term" value="F:DNA binding"/>
    <property type="evidence" value="ECO:0007669"/>
    <property type="project" value="InterPro"/>
</dbReference>
<dbReference type="Gene3D" id="1.20.272.10">
    <property type="match status" value="1"/>
</dbReference>
<keyword evidence="5" id="KW-0239">DNA-directed DNA polymerase</keyword>
<dbReference type="InterPro" id="IPR005790">
    <property type="entry name" value="DNA_polIII_delta"/>
</dbReference>
<proteinExistence type="inferred from homology"/>
<dbReference type="PANTHER" id="PTHR34388:SF1">
    <property type="entry name" value="DNA POLYMERASE III SUBUNIT DELTA"/>
    <property type="match status" value="1"/>
</dbReference>
<keyword evidence="2" id="KW-0808">Transferase</keyword>
<dbReference type="Pfam" id="PF21694">
    <property type="entry name" value="DNA_pol3_delta_C"/>
    <property type="match status" value="1"/>
</dbReference>
<dbReference type="GO" id="GO:0009360">
    <property type="term" value="C:DNA polymerase III complex"/>
    <property type="evidence" value="ECO:0007669"/>
    <property type="project" value="TreeGrafter"/>
</dbReference>
<evidence type="ECO:0000313" key="10">
    <source>
        <dbReference type="Proteomes" id="UP000033958"/>
    </source>
</evidence>
<dbReference type="SUPFAM" id="SSF48019">
    <property type="entry name" value="post-AAA+ oligomerization domain-like"/>
    <property type="match status" value="1"/>
</dbReference>
<dbReference type="Gene3D" id="3.40.50.300">
    <property type="entry name" value="P-loop containing nucleotide triphosphate hydrolases"/>
    <property type="match status" value="1"/>
</dbReference>
<dbReference type="EC" id="2.7.7.7" evidence="1"/>
<organism evidence="9 10">
    <name type="scientific">candidate division Kazan bacterium GW2011_GWB1_45_10</name>
    <dbReference type="NCBI Taxonomy" id="1620411"/>
    <lineage>
        <taxon>Bacteria</taxon>
        <taxon>Bacteria division Kazan-3B-28</taxon>
    </lineage>
</organism>
<keyword evidence="4" id="KW-0235">DNA replication</keyword>
<dbReference type="EMBL" id="LCJZ01000001">
    <property type="protein sequence ID" value="KKT87295.1"/>
    <property type="molecule type" value="Genomic_DNA"/>
</dbReference>
<evidence type="ECO:0000256" key="2">
    <source>
        <dbReference type="ARBA" id="ARBA00022679"/>
    </source>
</evidence>
<evidence type="ECO:0000256" key="5">
    <source>
        <dbReference type="ARBA" id="ARBA00022932"/>
    </source>
</evidence>
<accession>A0A0G1KUV9</accession>
<dbReference type="PANTHER" id="PTHR34388">
    <property type="entry name" value="DNA POLYMERASE III SUBUNIT DELTA"/>
    <property type="match status" value="1"/>
</dbReference>
<dbReference type="GO" id="GO:0006261">
    <property type="term" value="P:DNA-templated DNA replication"/>
    <property type="evidence" value="ECO:0007669"/>
    <property type="project" value="TreeGrafter"/>
</dbReference>
<evidence type="ECO:0000313" key="9">
    <source>
        <dbReference type="EMBL" id="KKT87295.1"/>
    </source>
</evidence>
<feature type="domain" description="DNA polymerase III delta subunit-like C-terminal" evidence="8">
    <location>
        <begin position="191"/>
        <end position="309"/>
    </location>
</feature>
<dbReference type="GO" id="GO:0003887">
    <property type="term" value="F:DNA-directed DNA polymerase activity"/>
    <property type="evidence" value="ECO:0007669"/>
    <property type="project" value="UniProtKB-KW"/>
</dbReference>
<comment type="catalytic activity">
    <reaction evidence="7">
        <text>DNA(n) + a 2'-deoxyribonucleoside 5'-triphosphate = DNA(n+1) + diphosphate</text>
        <dbReference type="Rhea" id="RHEA:22508"/>
        <dbReference type="Rhea" id="RHEA-COMP:17339"/>
        <dbReference type="Rhea" id="RHEA-COMP:17340"/>
        <dbReference type="ChEBI" id="CHEBI:33019"/>
        <dbReference type="ChEBI" id="CHEBI:61560"/>
        <dbReference type="ChEBI" id="CHEBI:173112"/>
        <dbReference type="EC" id="2.7.7.7"/>
    </reaction>
</comment>
<comment type="caution">
    <text evidence="9">The sequence shown here is derived from an EMBL/GenBank/DDBJ whole genome shotgun (WGS) entry which is preliminary data.</text>
</comment>
<gene>
    <name evidence="9" type="ORF">VE97_C0001G0010</name>
</gene>
<keyword evidence="3" id="KW-0548">Nucleotidyltransferase</keyword>
<reference evidence="9 10" key="1">
    <citation type="journal article" date="2015" name="Nature">
        <title>rRNA introns, odd ribosomes, and small enigmatic genomes across a large radiation of phyla.</title>
        <authorList>
            <person name="Brown C.T."/>
            <person name="Hug L.A."/>
            <person name="Thomas B.C."/>
            <person name="Sharon I."/>
            <person name="Castelle C.J."/>
            <person name="Singh A."/>
            <person name="Wilkins M.J."/>
            <person name="Williams K.H."/>
            <person name="Banfield J.F."/>
        </authorList>
    </citation>
    <scope>NUCLEOTIDE SEQUENCE [LARGE SCALE GENOMIC DNA]</scope>
</reference>
<evidence type="ECO:0000256" key="4">
    <source>
        <dbReference type="ARBA" id="ARBA00022705"/>
    </source>
</evidence>
<dbReference type="InterPro" id="IPR008921">
    <property type="entry name" value="DNA_pol3_clamp-load_cplx_C"/>
</dbReference>
<comment type="similarity">
    <text evidence="6">Belongs to the DNA polymerase HolA subunit family.</text>
</comment>
<dbReference type="Gene3D" id="1.10.8.60">
    <property type="match status" value="1"/>
</dbReference>
<dbReference type="AlphaFoldDB" id="A0A0G1KUV9"/>
<protein>
    <recommendedName>
        <fullName evidence="1">DNA-directed DNA polymerase</fullName>
        <ecNumber evidence="1">2.7.7.7</ecNumber>
    </recommendedName>
</protein>
<evidence type="ECO:0000256" key="6">
    <source>
        <dbReference type="ARBA" id="ARBA00034754"/>
    </source>
</evidence>
<evidence type="ECO:0000256" key="3">
    <source>
        <dbReference type="ARBA" id="ARBA00022695"/>
    </source>
</evidence>
<dbReference type="SUPFAM" id="SSF52540">
    <property type="entry name" value="P-loop containing nucleoside triphosphate hydrolases"/>
    <property type="match status" value="1"/>
</dbReference>
<evidence type="ECO:0000256" key="7">
    <source>
        <dbReference type="ARBA" id="ARBA00049244"/>
    </source>
</evidence>
<dbReference type="InterPro" id="IPR048466">
    <property type="entry name" value="DNA_pol3_delta-like_C"/>
</dbReference>
<evidence type="ECO:0000259" key="8">
    <source>
        <dbReference type="Pfam" id="PF21694"/>
    </source>
</evidence>
<dbReference type="Proteomes" id="UP000033958">
    <property type="component" value="Unassembled WGS sequence"/>
</dbReference>
<sequence length="313" mass="35564">MNYCLIGKDNFRVHERIEAVMAELRARFPQLQQVQLAPTVTLTELAGQLDAQSLWGEQRLVVVEGLLANKDQAIITFVQDWLQQNNLLTQLILVEETDPPKKLLQAWSKMPTLSVEHYSPLTAAETRHWLQQKLLNYQLHLEAPAIAWLLANFGNDLWRLSNEIVKLKWLFAQKNISLALVKTVIVPVLDDNIFATIDALAQRNLILANRLINTQLSAGTVELELMTMIAYQFRNIALAKVLSAQKIAPSDIAKRTELHPFVVKKSLQFTRNFSWEQLQKIVGLIQKVDQAIKRGQTPPKIGLDILMAQIIKA</sequence>
<dbReference type="NCBIfam" id="TIGR01128">
    <property type="entry name" value="holA"/>
    <property type="match status" value="1"/>
</dbReference>
<dbReference type="InterPro" id="IPR027417">
    <property type="entry name" value="P-loop_NTPase"/>
</dbReference>
<name>A0A0G1KUV9_UNCK3</name>
<evidence type="ECO:0000256" key="1">
    <source>
        <dbReference type="ARBA" id="ARBA00012417"/>
    </source>
</evidence>